<evidence type="ECO:0000256" key="1">
    <source>
        <dbReference type="SAM" id="Phobius"/>
    </source>
</evidence>
<reference evidence="2" key="1">
    <citation type="submission" date="2023-03" db="EMBL/GenBank/DDBJ databases">
        <title>Massive genome expansion in bonnet fungi (Mycena s.s.) driven by repeated elements and novel gene families across ecological guilds.</title>
        <authorList>
            <consortium name="Lawrence Berkeley National Laboratory"/>
            <person name="Harder C.B."/>
            <person name="Miyauchi S."/>
            <person name="Viragh M."/>
            <person name="Kuo A."/>
            <person name="Thoen E."/>
            <person name="Andreopoulos B."/>
            <person name="Lu D."/>
            <person name="Skrede I."/>
            <person name="Drula E."/>
            <person name="Henrissat B."/>
            <person name="Morin E."/>
            <person name="Kohler A."/>
            <person name="Barry K."/>
            <person name="LaButti K."/>
            <person name="Morin E."/>
            <person name="Salamov A."/>
            <person name="Lipzen A."/>
            <person name="Mereny Z."/>
            <person name="Hegedus B."/>
            <person name="Baldrian P."/>
            <person name="Stursova M."/>
            <person name="Weitz H."/>
            <person name="Taylor A."/>
            <person name="Grigoriev I.V."/>
            <person name="Nagy L.G."/>
            <person name="Martin F."/>
            <person name="Kauserud H."/>
        </authorList>
    </citation>
    <scope>NUCLEOTIDE SEQUENCE</scope>
    <source>
        <strain evidence="2">9144</strain>
    </source>
</reference>
<dbReference type="Proteomes" id="UP001219525">
    <property type="component" value="Unassembled WGS sequence"/>
</dbReference>
<protein>
    <submittedName>
        <fullName evidence="2">Uncharacterized protein</fullName>
    </submittedName>
</protein>
<accession>A0AAD6VVB9</accession>
<dbReference type="EMBL" id="JARJCW010000009">
    <property type="protein sequence ID" value="KAJ7220833.1"/>
    <property type="molecule type" value="Genomic_DNA"/>
</dbReference>
<feature type="transmembrane region" description="Helical" evidence="1">
    <location>
        <begin position="21"/>
        <end position="39"/>
    </location>
</feature>
<proteinExistence type="predicted"/>
<keyword evidence="3" id="KW-1185">Reference proteome</keyword>
<sequence>MALYWRRTEARRGESGSRRRRASVYPVSSLFGVVHWHFLPLTMTSLPTTLSACWLQEVQAQTRARTVPYESGLGEAVRVELAFPQCVQRTGPRAQWYDRGSGTCDLRGPCNSMLIIVTPDTPARCASIVILVTYDQGAKHAAYEERISA</sequence>
<comment type="caution">
    <text evidence="2">The sequence shown here is derived from an EMBL/GenBank/DDBJ whole genome shotgun (WGS) entry which is preliminary data.</text>
</comment>
<evidence type="ECO:0000313" key="3">
    <source>
        <dbReference type="Proteomes" id="UP001219525"/>
    </source>
</evidence>
<name>A0AAD6VVB9_9AGAR</name>
<keyword evidence="1" id="KW-0472">Membrane</keyword>
<dbReference type="AlphaFoldDB" id="A0AAD6VVB9"/>
<evidence type="ECO:0000313" key="2">
    <source>
        <dbReference type="EMBL" id="KAJ7220833.1"/>
    </source>
</evidence>
<keyword evidence="1" id="KW-0812">Transmembrane</keyword>
<gene>
    <name evidence="2" type="ORF">GGX14DRAFT_389225</name>
</gene>
<organism evidence="2 3">
    <name type="scientific">Mycena pura</name>
    <dbReference type="NCBI Taxonomy" id="153505"/>
    <lineage>
        <taxon>Eukaryota</taxon>
        <taxon>Fungi</taxon>
        <taxon>Dikarya</taxon>
        <taxon>Basidiomycota</taxon>
        <taxon>Agaricomycotina</taxon>
        <taxon>Agaricomycetes</taxon>
        <taxon>Agaricomycetidae</taxon>
        <taxon>Agaricales</taxon>
        <taxon>Marasmiineae</taxon>
        <taxon>Mycenaceae</taxon>
        <taxon>Mycena</taxon>
    </lineage>
</organism>
<keyword evidence="1" id="KW-1133">Transmembrane helix</keyword>